<evidence type="ECO:0000256" key="1">
    <source>
        <dbReference type="SAM" id="SignalP"/>
    </source>
</evidence>
<accession>A0ABP9Q9G1</accession>
<sequence>MTTRRKITALAGVAVAALAFSGCAGGDGGGGDGPVELRVVSMTSQRAALERMFELYREVNPDVTFALSTAEADQYNTAIRAQMGGNNAPDLMMVFPGSGNATSVEPLAEAGLLVDQSDRDWVGDVPDSFAPLNQLDGKTYIRSYGYGTIGTVYNRDAFDELGLEVPTTWSELLSVCEEAKAAGKIPIALGLATGWNTQLVNYGLVASTVYGPEPGFTDEQLAGDASFEDSAGWNEAFEKYMQLRDNGCFIDGAEGTTYDQAKNAVASGDALMITLVLDGVPSLRELDPEVNYGMFPLPGTDSAADVYAPIGVGPGLGVNARSRHQEAALDFVDFVAQEGSLREWADALGIVPGIKDVPVELAEGFEPMAELLSSDHVAPYPDQRWPSPEVQSAHFAAVQNVYTDQATIADALRSMDAAFDAAR</sequence>
<feature type="signal peptide" evidence="1">
    <location>
        <begin position="1"/>
        <end position="24"/>
    </location>
</feature>
<evidence type="ECO:0000313" key="2">
    <source>
        <dbReference type="EMBL" id="GAA5159070.1"/>
    </source>
</evidence>
<keyword evidence="1" id="KW-0732">Signal</keyword>
<dbReference type="PANTHER" id="PTHR43649">
    <property type="entry name" value="ARABINOSE-BINDING PROTEIN-RELATED"/>
    <property type="match status" value="1"/>
</dbReference>
<dbReference type="EMBL" id="BAABIB010000049">
    <property type="protein sequence ID" value="GAA5159070.1"/>
    <property type="molecule type" value="Genomic_DNA"/>
</dbReference>
<protein>
    <submittedName>
        <fullName evidence="2">Extracellular solute-binding protein</fullName>
    </submittedName>
</protein>
<dbReference type="PROSITE" id="PS51257">
    <property type="entry name" value="PROKAR_LIPOPROTEIN"/>
    <property type="match status" value="1"/>
</dbReference>
<feature type="chain" id="PRO_5046179254" evidence="1">
    <location>
        <begin position="25"/>
        <end position="423"/>
    </location>
</feature>
<proteinExistence type="predicted"/>
<dbReference type="RefSeq" id="WP_346053601.1">
    <property type="nucleotide sequence ID" value="NZ_BAABIB010000049.1"/>
</dbReference>
<dbReference type="Proteomes" id="UP001500192">
    <property type="component" value="Unassembled WGS sequence"/>
</dbReference>
<dbReference type="Gene3D" id="3.40.190.10">
    <property type="entry name" value="Periplasmic binding protein-like II"/>
    <property type="match status" value="2"/>
</dbReference>
<dbReference type="InterPro" id="IPR006059">
    <property type="entry name" value="SBP"/>
</dbReference>
<gene>
    <name evidence="2" type="ORF">GCM10023214_21070</name>
</gene>
<dbReference type="PANTHER" id="PTHR43649:SF12">
    <property type="entry name" value="DIACETYLCHITOBIOSE BINDING PROTEIN DASA"/>
    <property type="match status" value="1"/>
</dbReference>
<dbReference type="SUPFAM" id="SSF53850">
    <property type="entry name" value="Periplasmic binding protein-like II"/>
    <property type="match status" value="1"/>
</dbReference>
<comment type="caution">
    <text evidence="2">The sequence shown here is derived from an EMBL/GenBank/DDBJ whole genome shotgun (WGS) entry which is preliminary data.</text>
</comment>
<reference evidence="3" key="1">
    <citation type="journal article" date="2019" name="Int. J. Syst. Evol. Microbiol.">
        <title>The Global Catalogue of Microorganisms (GCM) 10K type strain sequencing project: providing services to taxonomists for standard genome sequencing and annotation.</title>
        <authorList>
            <consortium name="The Broad Institute Genomics Platform"/>
            <consortium name="The Broad Institute Genome Sequencing Center for Infectious Disease"/>
            <person name="Wu L."/>
            <person name="Ma J."/>
        </authorList>
    </citation>
    <scope>NUCLEOTIDE SEQUENCE [LARGE SCALE GENOMIC DNA]</scope>
    <source>
        <strain evidence="3">JCM 18054</strain>
    </source>
</reference>
<name>A0ABP9Q9G1_9PSEU</name>
<keyword evidence="3" id="KW-1185">Reference proteome</keyword>
<evidence type="ECO:0000313" key="3">
    <source>
        <dbReference type="Proteomes" id="UP001500192"/>
    </source>
</evidence>
<organism evidence="2 3">
    <name type="scientific">Amycolatopsis dongchuanensis</name>
    <dbReference type="NCBI Taxonomy" id="1070866"/>
    <lineage>
        <taxon>Bacteria</taxon>
        <taxon>Bacillati</taxon>
        <taxon>Actinomycetota</taxon>
        <taxon>Actinomycetes</taxon>
        <taxon>Pseudonocardiales</taxon>
        <taxon>Pseudonocardiaceae</taxon>
        <taxon>Amycolatopsis</taxon>
    </lineage>
</organism>
<dbReference type="InterPro" id="IPR050490">
    <property type="entry name" value="Bact_solute-bd_prot1"/>
</dbReference>
<dbReference type="Pfam" id="PF01547">
    <property type="entry name" value="SBP_bac_1"/>
    <property type="match status" value="1"/>
</dbReference>